<comment type="caution">
    <text evidence="2">The sequence shown here is derived from an EMBL/GenBank/DDBJ whole genome shotgun (WGS) entry which is preliminary data.</text>
</comment>
<protein>
    <submittedName>
        <fullName evidence="2">Uncharacterized protein</fullName>
    </submittedName>
</protein>
<dbReference type="AlphaFoldDB" id="A0A231VLC6"/>
<accession>A0A231VLC6</accession>
<name>A0A231VLC6_THETR</name>
<proteinExistence type="predicted"/>
<organism evidence="2 3">
    <name type="scientific">Thermoanaerobacterium thermosaccharolyticum</name>
    <name type="common">Clostridium thermosaccharolyticum</name>
    <dbReference type="NCBI Taxonomy" id="1517"/>
    <lineage>
        <taxon>Bacteria</taxon>
        <taxon>Bacillati</taxon>
        <taxon>Bacillota</taxon>
        <taxon>Clostridia</taxon>
        <taxon>Thermoanaerobacterales</taxon>
        <taxon>Thermoanaerobacteraceae</taxon>
        <taxon>Thermoanaerobacterium</taxon>
    </lineage>
</organism>
<feature type="transmembrane region" description="Helical" evidence="1">
    <location>
        <begin position="6"/>
        <end position="39"/>
    </location>
</feature>
<dbReference type="EMBL" id="NKHD01000009">
    <property type="protein sequence ID" value="OXT08867.1"/>
    <property type="molecule type" value="Genomic_DNA"/>
</dbReference>
<dbReference type="Proteomes" id="UP000215301">
    <property type="component" value="Unassembled WGS sequence"/>
</dbReference>
<sequence>MSSMNIVTIIFTTVNLFLIIIILYFLFYINCSCFCIIGLKKGNNKLVLETGKMKSLNGVLIFTKNLKKI</sequence>
<keyword evidence="1" id="KW-1133">Transmembrane helix</keyword>
<evidence type="ECO:0000256" key="1">
    <source>
        <dbReference type="SAM" id="Phobius"/>
    </source>
</evidence>
<gene>
    <name evidence="2" type="ORF">CE561_03710</name>
</gene>
<evidence type="ECO:0000313" key="2">
    <source>
        <dbReference type="EMBL" id="OXT08867.1"/>
    </source>
</evidence>
<keyword evidence="1" id="KW-0472">Membrane</keyword>
<evidence type="ECO:0000313" key="3">
    <source>
        <dbReference type="Proteomes" id="UP000215301"/>
    </source>
</evidence>
<keyword evidence="1" id="KW-0812">Transmembrane</keyword>
<reference evidence="2 3" key="1">
    <citation type="submission" date="2017-06" db="EMBL/GenBank/DDBJ databases">
        <title>Isolation and characterization of a thermophilic and butanogenic Thermoanaerobacterium thermosaccharolyticum M5 capable of efficient degradation of hemicellulose.</title>
        <authorList>
            <person name="Xin F."/>
            <person name="Jiang Y."/>
        </authorList>
    </citation>
    <scope>NUCLEOTIDE SEQUENCE [LARGE SCALE GENOMIC DNA]</scope>
    <source>
        <strain evidence="2 3">M5</strain>
    </source>
</reference>